<dbReference type="InterPro" id="IPR029063">
    <property type="entry name" value="SAM-dependent_MTases_sf"/>
</dbReference>
<evidence type="ECO:0000313" key="8">
    <source>
        <dbReference type="EMBL" id="PSV87504.1"/>
    </source>
</evidence>
<dbReference type="Gene3D" id="3.40.50.150">
    <property type="entry name" value="Vaccinia Virus protein VP39"/>
    <property type="match status" value="1"/>
</dbReference>
<name>A0A2T3M6C3_PHOLE</name>
<dbReference type="InterPro" id="IPR002941">
    <property type="entry name" value="DNA_methylase_N4/N6"/>
</dbReference>
<protein>
    <recommendedName>
        <fullName evidence="2">site-specific DNA-methyltransferase (adenine-specific)</fullName>
        <ecNumber evidence="2">2.1.1.72</ecNumber>
    </recommendedName>
</protein>
<dbReference type="GO" id="GO:0003677">
    <property type="term" value="F:DNA binding"/>
    <property type="evidence" value="ECO:0007669"/>
    <property type="project" value="InterPro"/>
</dbReference>
<evidence type="ECO:0000256" key="6">
    <source>
        <dbReference type="ARBA" id="ARBA00047942"/>
    </source>
</evidence>
<dbReference type="GO" id="GO:0032259">
    <property type="term" value="P:methylation"/>
    <property type="evidence" value="ECO:0007669"/>
    <property type="project" value="UniProtKB-KW"/>
</dbReference>
<keyword evidence="5" id="KW-0949">S-adenosyl-L-methionine</keyword>
<dbReference type="InterPro" id="IPR002052">
    <property type="entry name" value="DNA_methylase_N6_adenine_CS"/>
</dbReference>
<dbReference type="RefSeq" id="WP_045070564.1">
    <property type="nucleotide sequence ID" value="NZ_JZSL01000029.1"/>
</dbReference>
<dbReference type="PROSITE" id="PS00092">
    <property type="entry name" value="N6_MTASE"/>
    <property type="match status" value="1"/>
</dbReference>
<dbReference type="SUPFAM" id="SSF53335">
    <property type="entry name" value="S-adenosyl-L-methionine-dependent methyltransferases"/>
    <property type="match status" value="1"/>
</dbReference>
<evidence type="ECO:0000313" key="9">
    <source>
        <dbReference type="Proteomes" id="UP000240410"/>
    </source>
</evidence>
<evidence type="ECO:0000259" key="7">
    <source>
        <dbReference type="Pfam" id="PF01555"/>
    </source>
</evidence>
<evidence type="ECO:0000256" key="3">
    <source>
        <dbReference type="ARBA" id="ARBA00022603"/>
    </source>
</evidence>
<comment type="caution">
    <text evidence="8">The sequence shown here is derived from an EMBL/GenBank/DDBJ whole genome shotgun (WGS) entry which is preliminary data.</text>
</comment>
<dbReference type="EC" id="2.1.1.72" evidence="2"/>
<comment type="catalytic activity">
    <reaction evidence="6">
        <text>a 2'-deoxyadenosine in DNA + S-adenosyl-L-methionine = an N(6)-methyl-2'-deoxyadenosine in DNA + S-adenosyl-L-homocysteine + H(+)</text>
        <dbReference type="Rhea" id="RHEA:15197"/>
        <dbReference type="Rhea" id="RHEA-COMP:12418"/>
        <dbReference type="Rhea" id="RHEA-COMP:12419"/>
        <dbReference type="ChEBI" id="CHEBI:15378"/>
        <dbReference type="ChEBI" id="CHEBI:57856"/>
        <dbReference type="ChEBI" id="CHEBI:59789"/>
        <dbReference type="ChEBI" id="CHEBI:90615"/>
        <dbReference type="ChEBI" id="CHEBI:90616"/>
        <dbReference type="EC" id="2.1.1.72"/>
    </reaction>
</comment>
<dbReference type="GO" id="GO:0009007">
    <property type="term" value="F:site-specific DNA-methyltransferase (adenine-specific) activity"/>
    <property type="evidence" value="ECO:0007669"/>
    <property type="project" value="UniProtKB-EC"/>
</dbReference>
<dbReference type="InterPro" id="IPR002295">
    <property type="entry name" value="N4/N6-MTase_EcoPI_Mod-like"/>
</dbReference>
<sequence>MSKYNELVKKLKEIFQIDRPELDFGIYRILNARADEINDYLDNKLKAKIQTALADAGNANKTDLEQQLQAAIKAATDAGFEPEQSPKVQELKGQLAAAASGASEHENAVFSHLLTFFSRYYDNGDFISKRRYKGDTYAIPYAGEEVMLHWANKDQYYIKSGENFANYSFKLDDGRKVSFKLLAADTAKDNRKDNDADRRFVLIEPHTRTKLDEDGEEYEQAYQAVEVVKTTELVNGERVENEELVIHFEYKAMKKGTKQDALVQAAITTILADSEVQQNWVELTKRAPTEKNPNRTELERHLTTYTQRNTADYFIHKDLGGFLSNELDFYIKNEVMNLDNVQNAEVFANIEKQLRMIQCLRSVSQEIITFLAQIENFQKKLWNKRKFVSSSEYLVTLDKVPEHLYSIICENDKQWGQWKGLGLVNTKVENKLDWLEKHPGLSVDTSFFNEEFKADLLSSFDNLDQEMTGIMLNSDNYQALNVIKNKFKGKVSSVYIDPPYNTSASEILYKNSYKHSSWLSMMQDRLIVGKELMSDDATQCATIDDAEFNELNLLISEIFGQDNITGIVPIKINPSGRPTERGFALTHEYAIFSGRTEKASISKVPRSDEQLKRFKEKDNTGIFEYRNLRREGSNSDRVDGQRQFYPIFANLESGCVRVPNMEWIESDREWITHETPCDNEVVIYPVTDSGREKNWRWSEANVRADYSQFLARIPKGSDKPQVYYKYRPNLEGVTPLTFWSDSKFSATEHGTKVLKDLFGDTSFSYPKSIHAVEECLRVMGVHKSNGLVMDYFSGSGTTGHAVINMNRSMEMNNKFILVEQGAYFDTVTKPRIQKATYSNSWKNGKAETMDYVSQCIKVVKLEGYEDTLNNISLSKKNADLFDVMSPELADDYLLKYMLGEESKSSLLNTDNFRKPFSYEMDIAADSAGATERKAIDLVETFNFLIGLHVKSIESNVERGYVRIEGTLPTGERTLILWRDCDKIGYDKLNDYANRFDLYAKEQTFDVIYINGDHNLPTAFTVDGEDGEVMRSLKLRQIEPEFLSLMFAEEA</sequence>
<feature type="domain" description="DNA methylase N-4/N-6" evidence="7">
    <location>
        <begin position="492"/>
        <end position="821"/>
    </location>
</feature>
<keyword evidence="4 8" id="KW-0808">Transferase</keyword>
<keyword evidence="3 8" id="KW-0489">Methyltransferase</keyword>
<comment type="similarity">
    <text evidence="1">Belongs to the N(4)/N(6)-methyltransferase family.</text>
</comment>
<dbReference type="GO" id="GO:0008170">
    <property type="term" value="F:N-methyltransferase activity"/>
    <property type="evidence" value="ECO:0007669"/>
    <property type="project" value="InterPro"/>
</dbReference>
<dbReference type="EMBL" id="PYOJ01000027">
    <property type="protein sequence ID" value="PSV87504.1"/>
    <property type="molecule type" value="Genomic_DNA"/>
</dbReference>
<reference evidence="8 9" key="1">
    <citation type="submission" date="2018-03" db="EMBL/GenBank/DDBJ databases">
        <title>Whole genome sequencing of Histamine producing bacteria.</title>
        <authorList>
            <person name="Butler K."/>
        </authorList>
    </citation>
    <scope>NUCLEOTIDE SEQUENCE [LARGE SCALE GENOMIC DNA]</scope>
    <source>
        <strain evidence="8 9">ATCC 33979</strain>
    </source>
</reference>
<accession>A0A2T3M6C3</accession>
<dbReference type="PRINTS" id="PR00506">
    <property type="entry name" value="D21N6MTFRASE"/>
</dbReference>
<evidence type="ECO:0000256" key="4">
    <source>
        <dbReference type="ARBA" id="ARBA00022679"/>
    </source>
</evidence>
<dbReference type="OrthoDB" id="9816043at2"/>
<organism evidence="8 9">
    <name type="scientific">Photobacterium leiognathi</name>
    <dbReference type="NCBI Taxonomy" id="553611"/>
    <lineage>
        <taxon>Bacteria</taxon>
        <taxon>Pseudomonadati</taxon>
        <taxon>Pseudomonadota</taxon>
        <taxon>Gammaproteobacteria</taxon>
        <taxon>Vibrionales</taxon>
        <taxon>Vibrionaceae</taxon>
        <taxon>Photobacterium</taxon>
    </lineage>
</organism>
<evidence type="ECO:0000256" key="2">
    <source>
        <dbReference type="ARBA" id="ARBA00011900"/>
    </source>
</evidence>
<evidence type="ECO:0000256" key="5">
    <source>
        <dbReference type="ARBA" id="ARBA00022691"/>
    </source>
</evidence>
<dbReference type="Pfam" id="PF01555">
    <property type="entry name" value="N6_N4_Mtase"/>
    <property type="match status" value="1"/>
</dbReference>
<dbReference type="Proteomes" id="UP000240410">
    <property type="component" value="Unassembled WGS sequence"/>
</dbReference>
<dbReference type="AlphaFoldDB" id="A0A2T3M6C3"/>
<evidence type="ECO:0000256" key="1">
    <source>
        <dbReference type="ARBA" id="ARBA00006594"/>
    </source>
</evidence>
<gene>
    <name evidence="8" type="ORF">CTM89_17025</name>
</gene>
<proteinExistence type="inferred from homology"/>